<keyword evidence="1" id="KW-0560">Oxidoreductase</keyword>
<dbReference type="RefSeq" id="WP_115543448.1">
    <property type="nucleotide sequence ID" value="NZ_NXLQ01000019.1"/>
</dbReference>
<evidence type="ECO:0000313" key="2">
    <source>
        <dbReference type="EMBL" id="RDU64223.1"/>
    </source>
</evidence>
<dbReference type="GO" id="GO:0016491">
    <property type="term" value="F:oxidoreductase activity"/>
    <property type="evidence" value="ECO:0007669"/>
    <property type="project" value="UniProtKB-KW"/>
</dbReference>
<dbReference type="Proteomes" id="UP000256379">
    <property type="component" value="Unassembled WGS sequence"/>
</dbReference>
<evidence type="ECO:0000256" key="1">
    <source>
        <dbReference type="ARBA" id="ARBA00023002"/>
    </source>
</evidence>
<accession>A0A3D8IGH6</accession>
<name>A0A3D8IGH6_9HELI</name>
<evidence type="ECO:0008006" key="4">
    <source>
        <dbReference type="Google" id="ProtNLM"/>
    </source>
</evidence>
<dbReference type="Gene3D" id="3.20.20.220">
    <property type="match status" value="1"/>
</dbReference>
<organism evidence="2 3">
    <name type="scientific">Helicobacter didelphidarum</name>
    <dbReference type="NCBI Taxonomy" id="2040648"/>
    <lineage>
        <taxon>Bacteria</taxon>
        <taxon>Pseudomonadati</taxon>
        <taxon>Campylobacterota</taxon>
        <taxon>Epsilonproteobacteria</taxon>
        <taxon>Campylobacterales</taxon>
        <taxon>Helicobacteraceae</taxon>
        <taxon>Helicobacter</taxon>
    </lineage>
</organism>
<gene>
    <name evidence="2" type="ORF">CQA53_07815</name>
</gene>
<keyword evidence="3" id="KW-1185">Reference proteome</keyword>
<protein>
    <recommendedName>
        <fullName evidence="4">Methylenetetrahydrofolate reductase (NAD(P)H)</fullName>
    </recommendedName>
</protein>
<dbReference type="EMBL" id="NXLQ01000019">
    <property type="protein sequence ID" value="RDU64223.1"/>
    <property type="molecule type" value="Genomic_DNA"/>
</dbReference>
<comment type="caution">
    <text evidence="2">The sequence shown here is derived from an EMBL/GenBank/DDBJ whole genome shotgun (WGS) entry which is preliminary data.</text>
</comment>
<sequence length="326" mass="37623">MIFEYLPINPNQDKKNLQEIINFLPVSKILIPSNPVSKVYPSPFVAVAYLQSLQCFSQYDFIPTIKTSIHTLESLESAFLSLQYLDIKNVAIISGDLGQYSSGVDTIQALKILRHLQRKNKYCYKPNIFCALESSISLQSLESFQSKILYGVHNFITQPFYEITSPISHKYSMASSQNVKELLSIVDQRNGNLQLPYNDFLDFYKHQINILEKNIQKDSTNQIASIIGQDLKDEELLYLAHNQLSAKSIRFYCGFFPLASYTQAYNIQQKNLGILLPSQYIKKLKDNPFEANFEVFYNLKEYDISIGYINFSDIQNFLEFLQTKNK</sequence>
<reference evidence="2 3" key="1">
    <citation type="submission" date="2018-04" db="EMBL/GenBank/DDBJ databases">
        <title>Novel Campyloabacter and Helicobacter Species and Strains.</title>
        <authorList>
            <person name="Mannion A.J."/>
            <person name="Shen Z."/>
            <person name="Fox J.G."/>
        </authorList>
    </citation>
    <scope>NUCLEOTIDE SEQUENCE [LARGE SCALE GENOMIC DNA]</scope>
    <source>
        <strain evidence="2 3">MIT 17-337</strain>
    </source>
</reference>
<proteinExistence type="predicted"/>
<dbReference type="OrthoDB" id="5329268at2"/>
<dbReference type="InterPro" id="IPR029041">
    <property type="entry name" value="FAD-linked_oxidoreductase-like"/>
</dbReference>
<dbReference type="AlphaFoldDB" id="A0A3D8IGH6"/>
<evidence type="ECO:0000313" key="3">
    <source>
        <dbReference type="Proteomes" id="UP000256379"/>
    </source>
</evidence>
<dbReference type="SUPFAM" id="SSF51730">
    <property type="entry name" value="FAD-linked oxidoreductase"/>
    <property type="match status" value="1"/>
</dbReference>